<dbReference type="Proteomes" id="UP000028073">
    <property type="component" value="Unassembled WGS sequence"/>
</dbReference>
<evidence type="ECO:0000313" key="1">
    <source>
        <dbReference type="EMBL" id="KEQ19177.1"/>
    </source>
</evidence>
<protein>
    <submittedName>
        <fullName evidence="1">Uncharacterized protein</fullName>
    </submittedName>
</protein>
<dbReference type="RefSeq" id="WP_034832855.1">
    <property type="nucleotide sequence ID" value="NZ_JOKH01000001.1"/>
</dbReference>
<name>A0A081NL54_9GAMM</name>
<accession>A0A081NL54</accession>
<sequence>MTESTELPYQAPPGEKLGPLEKAFNLLAAKPWSEDVGDQLERLEKQAKGRDKELFGDVWESYIVQGGE</sequence>
<evidence type="ECO:0000313" key="2">
    <source>
        <dbReference type="Proteomes" id="UP000028073"/>
    </source>
</evidence>
<gene>
    <name evidence="1" type="ORF">GZ78_04055</name>
</gene>
<comment type="caution">
    <text evidence="1">The sequence shown here is derived from an EMBL/GenBank/DDBJ whole genome shotgun (WGS) entry which is preliminary data.</text>
</comment>
<keyword evidence="2" id="KW-1185">Reference proteome</keyword>
<reference evidence="1 2" key="1">
    <citation type="submission" date="2014-06" db="EMBL/GenBank/DDBJ databases">
        <title>Whole Genome Sequences of Three Symbiotic Endozoicomonas Bacteria.</title>
        <authorList>
            <person name="Neave M.J."/>
            <person name="Apprill A."/>
            <person name="Voolstra C.R."/>
        </authorList>
    </citation>
    <scope>NUCLEOTIDE SEQUENCE [LARGE SCALE GENOMIC DNA]</scope>
    <source>
        <strain evidence="1 2">DSM 25634</strain>
    </source>
</reference>
<dbReference type="AlphaFoldDB" id="A0A081NL54"/>
<dbReference type="EMBL" id="JOKH01000001">
    <property type="protein sequence ID" value="KEQ19177.1"/>
    <property type="molecule type" value="Genomic_DNA"/>
</dbReference>
<organism evidence="1 2">
    <name type="scientific">Endozoicomonas numazuensis</name>
    <dbReference type="NCBI Taxonomy" id="1137799"/>
    <lineage>
        <taxon>Bacteria</taxon>
        <taxon>Pseudomonadati</taxon>
        <taxon>Pseudomonadota</taxon>
        <taxon>Gammaproteobacteria</taxon>
        <taxon>Oceanospirillales</taxon>
        <taxon>Endozoicomonadaceae</taxon>
        <taxon>Endozoicomonas</taxon>
    </lineage>
</organism>
<proteinExistence type="predicted"/>